<dbReference type="HOGENOM" id="CLU_031281_4_2_6"/>
<evidence type="ECO:0000313" key="4">
    <source>
        <dbReference type="Proteomes" id="UP000029708"/>
    </source>
</evidence>
<gene>
    <name evidence="3" type="ORF">LF63_0107035</name>
</gene>
<dbReference type="AlphaFoldDB" id="A0A099CWI9"/>
<dbReference type="Pfam" id="PF02469">
    <property type="entry name" value="Fasciclin"/>
    <property type="match status" value="1"/>
</dbReference>
<dbReference type="InterPro" id="IPR036378">
    <property type="entry name" value="FAS1_dom_sf"/>
</dbReference>
<dbReference type="PANTHER" id="PTHR10900">
    <property type="entry name" value="PERIOSTIN-RELATED"/>
    <property type="match status" value="1"/>
</dbReference>
<dbReference type="SMART" id="SM00554">
    <property type="entry name" value="FAS1"/>
    <property type="match status" value="1"/>
</dbReference>
<dbReference type="SUPFAM" id="SSF82153">
    <property type="entry name" value="FAS1 domain"/>
    <property type="match status" value="1"/>
</dbReference>
<proteinExistence type="predicted"/>
<accession>A0A099CWI9</accession>
<dbReference type="Gene3D" id="2.30.180.10">
    <property type="entry name" value="FAS1 domain"/>
    <property type="match status" value="1"/>
</dbReference>
<reference evidence="3 4" key="1">
    <citation type="submission" date="2014-09" db="EMBL/GenBank/DDBJ databases">
        <title>Xanthomonadaceae 3.5X direct submission.</title>
        <authorList>
            <person name="Fang T."/>
            <person name="Wang H."/>
        </authorList>
    </citation>
    <scope>NUCLEOTIDE SEQUENCE [LARGE SCALE GENOMIC DNA]</scope>
    <source>
        <strain evidence="3 4">3.5X</strain>
    </source>
</reference>
<dbReference type="PANTHER" id="PTHR10900:SF77">
    <property type="entry name" value="FI19380P1"/>
    <property type="match status" value="1"/>
</dbReference>
<feature type="signal peptide" evidence="1">
    <location>
        <begin position="1"/>
        <end position="25"/>
    </location>
</feature>
<dbReference type="STRING" id="1543381.LF63_0107035"/>
<feature type="domain" description="FAS1" evidence="2">
    <location>
        <begin position="32"/>
        <end position="164"/>
    </location>
</feature>
<feature type="chain" id="PRO_5001952981" description="FAS1 domain-containing protein" evidence="1">
    <location>
        <begin position="26"/>
        <end position="169"/>
    </location>
</feature>
<dbReference type="EMBL" id="JROI01000010">
    <property type="protein sequence ID" value="KGI78104.1"/>
    <property type="molecule type" value="Genomic_DNA"/>
</dbReference>
<evidence type="ECO:0000313" key="3">
    <source>
        <dbReference type="EMBL" id="KGI78104.1"/>
    </source>
</evidence>
<organism evidence="3 4">
    <name type="scientific">Oleiagrimonas soli</name>
    <dbReference type="NCBI Taxonomy" id="1543381"/>
    <lineage>
        <taxon>Bacteria</taxon>
        <taxon>Pseudomonadati</taxon>
        <taxon>Pseudomonadota</taxon>
        <taxon>Gammaproteobacteria</taxon>
        <taxon>Lysobacterales</taxon>
        <taxon>Rhodanobacteraceae</taxon>
        <taxon>Oleiagrimonas</taxon>
    </lineage>
</organism>
<evidence type="ECO:0000259" key="2">
    <source>
        <dbReference type="PROSITE" id="PS50213"/>
    </source>
</evidence>
<keyword evidence="4" id="KW-1185">Reference proteome</keyword>
<name>A0A099CWI9_9GAMM</name>
<comment type="caution">
    <text evidence="3">The sequence shown here is derived from an EMBL/GenBank/DDBJ whole genome shotgun (WGS) entry which is preliminary data.</text>
</comment>
<dbReference type="GO" id="GO:0005615">
    <property type="term" value="C:extracellular space"/>
    <property type="evidence" value="ECO:0007669"/>
    <property type="project" value="TreeGrafter"/>
</dbReference>
<dbReference type="InterPro" id="IPR000782">
    <property type="entry name" value="FAS1_domain"/>
</dbReference>
<protein>
    <recommendedName>
        <fullName evidence="2">FAS1 domain-containing protein</fullName>
    </recommendedName>
</protein>
<dbReference type="PROSITE" id="PS50213">
    <property type="entry name" value="FAS1"/>
    <property type="match status" value="1"/>
</dbReference>
<dbReference type="FunFam" id="2.30.180.10:FF:000019">
    <property type="entry name" value="Cell surface lipoprotein"/>
    <property type="match status" value="1"/>
</dbReference>
<dbReference type="Proteomes" id="UP000029708">
    <property type="component" value="Unassembled WGS sequence"/>
</dbReference>
<dbReference type="InterPro" id="IPR050904">
    <property type="entry name" value="Adhesion/Biosynth-related"/>
</dbReference>
<keyword evidence="1" id="KW-0732">Signal</keyword>
<evidence type="ECO:0000256" key="1">
    <source>
        <dbReference type="SAM" id="SignalP"/>
    </source>
</evidence>
<sequence length="169" mass="17811">MNAHFRKLVSIAFLLLAFVAVPAMAGDKHHQKKDIVSTAMSTGQHATLVAAIQAAELDETLRGSGPYTVFAPTDAAFEKLPPGAVDDLLKPENRDKLRALLLHHVVAGKVMSAQAMTMDSANTLHGTSLPLSARGGTLYVADATVTGADVYSSNGVIHVVDTVLMPPEI</sequence>